<dbReference type="AlphaFoldDB" id="A0A8J9SZ55"/>
<accession>A0A8J9SZ55</accession>
<evidence type="ECO:0008006" key="4">
    <source>
        <dbReference type="Google" id="ProtNLM"/>
    </source>
</evidence>
<sequence>MRKTTIYIAERYHLANPSRFAVWSRLRLVTTIVTLFVYLLSRRTLLVYDVWATFSTTHEAELFLPAMAPATSRNPDSEKRNQSQIEILLDSSNLTVQEMSIDINANGKLIKSAPPSSKQFGVPPQDAFSACLLVMDENFRLSEWIAYHFFTLPLRTLVVLVDPRSRTSPKLILDQWREYMDIVEWTDGDILFNYNSSLLKGTTREKTKLHRTRQKLFYGSCTRYLKATNRSWTTYFDVDEYLAINEADTFDSSERIGQSGSIIRLLRETKAKPRERLYHGPCITLPRRYFSGSKESTVDMVFNRVPDFLNASRFETLRWRYRSDNTVTENGASKAIMDVSQIAWKELRRQRLEVHRPIKSCPPNHVRSGPFSIHHYLGTWEAYSHRNDARDGHHRNRTQWELRSDQTSGGSTDQIRPWIAGFVQQVGKQRAAYLLEDVGIYQDRVSDDGNVK</sequence>
<keyword evidence="2" id="KW-0812">Transmembrane</keyword>
<proteinExistence type="predicted"/>
<evidence type="ECO:0000313" key="3">
    <source>
        <dbReference type="EMBL" id="CAG9278217.1"/>
    </source>
</evidence>
<keyword evidence="2" id="KW-1133">Transmembrane helix</keyword>
<feature type="transmembrane region" description="Helical" evidence="2">
    <location>
        <begin position="20"/>
        <end position="41"/>
    </location>
</feature>
<evidence type="ECO:0000256" key="1">
    <source>
        <dbReference type="SAM" id="MobiDB-lite"/>
    </source>
</evidence>
<gene>
    <name evidence="3" type="ORF">PTTT1_LOCUS6231</name>
</gene>
<dbReference type="EMBL" id="OU594951">
    <property type="protein sequence ID" value="CAG9278217.1"/>
    <property type="molecule type" value="Genomic_DNA"/>
</dbReference>
<evidence type="ECO:0000256" key="2">
    <source>
        <dbReference type="SAM" id="Phobius"/>
    </source>
</evidence>
<dbReference type="Proteomes" id="UP000836788">
    <property type="component" value="Chromosome 10"/>
</dbReference>
<protein>
    <recommendedName>
        <fullName evidence="4">Glycosyltransferase family 92 protein</fullName>
    </recommendedName>
</protein>
<organism evidence="3">
    <name type="scientific">Phaeodactylum tricornutum</name>
    <name type="common">Diatom</name>
    <dbReference type="NCBI Taxonomy" id="2850"/>
    <lineage>
        <taxon>Eukaryota</taxon>
        <taxon>Sar</taxon>
        <taxon>Stramenopiles</taxon>
        <taxon>Ochrophyta</taxon>
        <taxon>Bacillariophyta</taxon>
        <taxon>Bacillariophyceae</taxon>
        <taxon>Bacillariophycidae</taxon>
        <taxon>Naviculales</taxon>
        <taxon>Phaeodactylaceae</taxon>
        <taxon>Phaeodactylum</taxon>
    </lineage>
</organism>
<name>A0A8J9SZ55_PHATR</name>
<reference evidence="3" key="1">
    <citation type="submission" date="2022-02" db="EMBL/GenBank/DDBJ databases">
        <authorList>
            <person name="Giguere J D."/>
        </authorList>
    </citation>
    <scope>NUCLEOTIDE SEQUENCE</scope>
    <source>
        <strain evidence="3">CCAP 1055/1</strain>
    </source>
</reference>
<keyword evidence="2" id="KW-0472">Membrane</keyword>
<feature type="region of interest" description="Disordered" evidence="1">
    <location>
        <begin position="388"/>
        <end position="412"/>
    </location>
</feature>